<dbReference type="AlphaFoldDB" id="A0A1H6FMH6"/>
<evidence type="ECO:0000313" key="2">
    <source>
        <dbReference type="EMBL" id="SEH11562.1"/>
    </source>
</evidence>
<proteinExistence type="predicted"/>
<evidence type="ECO:0000256" key="1">
    <source>
        <dbReference type="SAM" id="Phobius"/>
    </source>
</evidence>
<keyword evidence="1" id="KW-0812">Transmembrane</keyword>
<organism evidence="2 3">
    <name type="scientific">Natronorubrum sediminis</name>
    <dbReference type="NCBI Taxonomy" id="640943"/>
    <lineage>
        <taxon>Archaea</taxon>
        <taxon>Methanobacteriati</taxon>
        <taxon>Methanobacteriota</taxon>
        <taxon>Stenosarchaea group</taxon>
        <taxon>Halobacteria</taxon>
        <taxon>Halobacteriales</taxon>
        <taxon>Natrialbaceae</taxon>
        <taxon>Natronorubrum</taxon>
    </lineage>
</organism>
<protein>
    <submittedName>
        <fullName evidence="2">Uncharacterized protein</fullName>
    </submittedName>
</protein>
<reference evidence="3" key="1">
    <citation type="submission" date="2016-10" db="EMBL/GenBank/DDBJ databases">
        <authorList>
            <person name="Varghese N."/>
            <person name="Submissions S."/>
        </authorList>
    </citation>
    <scope>NUCLEOTIDE SEQUENCE [LARGE SCALE GENOMIC DNA]</scope>
    <source>
        <strain evidence="3">CGMCC 1.8981</strain>
    </source>
</reference>
<dbReference type="Proteomes" id="UP000199112">
    <property type="component" value="Unassembled WGS sequence"/>
</dbReference>
<sequence>MTNSKFSRLLSLFTYGVLPRRLLIAIILEGLFVLGSLQFAASGFIKISPRSPFLTLIPIFGVIAILGTFFFSWRIAHTSYSPFLHQRYVPPFIASGYIMIGLVGTGIGYLLHTFLMNTSVVVGLDEAVLGVSIGSIFGFLILLFLDRVEIDTPRNRVDLENEIRSIQSLRSNIEDSSKAPIKQTGNFESLVDSIEECADILDESFTEEGRQLSRNMKDWTEAFRTYPEIPQAEIIDRSRSPQQQELRRLANDFESIISRLQRISNNEETRISNGCMAT</sequence>
<keyword evidence="1" id="KW-0472">Membrane</keyword>
<name>A0A1H6FMH6_9EURY</name>
<feature type="transmembrane region" description="Helical" evidence="1">
    <location>
        <begin position="53"/>
        <end position="76"/>
    </location>
</feature>
<feature type="transmembrane region" description="Helical" evidence="1">
    <location>
        <begin position="21"/>
        <end position="41"/>
    </location>
</feature>
<keyword evidence="1" id="KW-1133">Transmembrane helix</keyword>
<dbReference type="EMBL" id="FNWL01000001">
    <property type="protein sequence ID" value="SEH11562.1"/>
    <property type="molecule type" value="Genomic_DNA"/>
</dbReference>
<accession>A0A1H6FMH6</accession>
<gene>
    <name evidence="2" type="ORF">SAMN04487967_0409</name>
</gene>
<keyword evidence="3" id="KW-1185">Reference proteome</keyword>
<feature type="transmembrane region" description="Helical" evidence="1">
    <location>
        <begin position="88"/>
        <end position="115"/>
    </location>
</feature>
<feature type="transmembrane region" description="Helical" evidence="1">
    <location>
        <begin position="127"/>
        <end position="145"/>
    </location>
</feature>
<evidence type="ECO:0000313" key="3">
    <source>
        <dbReference type="Proteomes" id="UP000199112"/>
    </source>
</evidence>